<dbReference type="PANTHER" id="PTHR23159:SF31">
    <property type="entry name" value="CENTROSOME-ASSOCIATED PROTEIN CEP250 ISOFORM X1"/>
    <property type="match status" value="1"/>
</dbReference>
<feature type="coiled-coil region" evidence="1">
    <location>
        <begin position="189"/>
        <end position="226"/>
    </location>
</feature>
<evidence type="ECO:0000313" key="4">
    <source>
        <dbReference type="Proteomes" id="UP001167831"/>
    </source>
</evidence>
<feature type="coiled-coil region" evidence="1">
    <location>
        <begin position="1229"/>
        <end position="1256"/>
    </location>
</feature>
<comment type="caution">
    <text evidence="3">The sequence shown here is derived from an EMBL/GenBank/DDBJ whole genome shotgun (WGS) entry which is preliminary data.</text>
</comment>
<organism evidence="3 5">
    <name type="scientific">Leyella lascolaii</name>
    <dbReference type="NCBI Taxonomy" id="1776379"/>
    <lineage>
        <taxon>Bacteria</taxon>
        <taxon>Pseudomonadati</taxon>
        <taxon>Bacteroidota</taxon>
        <taxon>Bacteroidia</taxon>
        <taxon>Bacteroidales</taxon>
        <taxon>Prevotellaceae</taxon>
        <taxon>Leyella</taxon>
    </lineage>
</organism>
<name>A0AAW7JTG4_9BACT</name>
<reference evidence="3" key="1">
    <citation type="submission" date="2023-06" db="EMBL/GenBank/DDBJ databases">
        <authorList>
            <person name="Zeman M."/>
            <person name="Kubasova T."/>
            <person name="Jahodarova E."/>
            <person name="Nykrynova M."/>
            <person name="Rychlik I."/>
        </authorList>
    </citation>
    <scope>NUCLEOTIDE SEQUENCE</scope>
    <source>
        <strain evidence="3">ET15</strain>
        <strain evidence="2">ET37</strain>
    </source>
</reference>
<dbReference type="EMBL" id="JAUEIF010000014">
    <property type="protein sequence ID" value="MDN0026260.1"/>
    <property type="molecule type" value="Genomic_DNA"/>
</dbReference>
<dbReference type="RefSeq" id="WP_289825205.1">
    <property type="nucleotide sequence ID" value="NZ_JAUEIE010000005.1"/>
</dbReference>
<reference evidence="3" key="2">
    <citation type="submission" date="2023-08" db="EMBL/GenBank/DDBJ databases">
        <title>Identification and characterization of horizontal gene transfer across gut microbiota members of farm animals based on homology search.</title>
        <authorList>
            <person name="Schwarzerova J."/>
            <person name="Nykrynova M."/>
            <person name="Jureckova K."/>
            <person name="Cejkova D."/>
            <person name="Rychlik I."/>
        </authorList>
    </citation>
    <scope>NUCLEOTIDE SEQUENCE</scope>
    <source>
        <strain evidence="3">ET15</strain>
        <strain evidence="2">ET37</strain>
    </source>
</reference>
<feature type="coiled-coil region" evidence="1">
    <location>
        <begin position="1164"/>
        <end position="1191"/>
    </location>
</feature>
<gene>
    <name evidence="2" type="ORF">QVN81_06650</name>
    <name evidence="3" type="ORF">QVN84_12145</name>
</gene>
<protein>
    <submittedName>
        <fullName evidence="3">Uncharacterized protein</fullName>
    </submittedName>
</protein>
<sequence>MAEIDGGSLSFKSILDNGQLNAAIDETLRRVQGFSDAVAGSGDVMDKTTQEMVECIEIQRKVIQDLENSYNDLTAKINAIEPGDAQNQLIEQANSVKQELDAEKQGLVDLMNELNNLQRTTSGAASSLDQIRVTLGQIGAACEEHEQAIAKLSAEYDRVSHAASDAFMSGRDDDYRALQDRADAIKGEVTVRKQLLNELRNQSNALEDEAQKIEKAAQEAENAAQSHVSFRTRLREVREELMQLELAGDTSSERYKQLQAQMGELSEAMDAVTTQQNMLKRGERMWDGLLSGLSGVSGAFSAAQGAVALFSGENENLQKIMLKVQSLMAVTIGLKEVQLALDKDEAFQLVTINGLKEWWNKLLAVGRGEQVASTAATVADTTATIADTAATAANTAAQKANTAAQTGNTVAQGANTVATGAQTAAAVAGTAANIGLAGAFRMVGAAIKSIPVFGWIAAALSALVGVIVHFVSKANEGKKAAQEFYKSLAENAYKPIATIEDLSLKWNALGDDLDAKKKFIEENKTAFDELGVSINGVTDAENLLINNKQAFINAQIEKAKALVYLQQAQEKVKTLLEQEQAYNAMPDTVTKNVPYGEAANGAILFKQIEVANEAKAEAKTQLDALRTEITKGFENAATAESNGFNMLKQAGIDATKTYADGTLGAIEQAIQVKQEALKNLTSNAEYKTAMREIEKLQKQADAITGRKTTTTSNKNTNTQDPFIEKLNKYRSEYQRFQKWVNSGDEVLVRSANQEFSKLLAEGATYIDYLKNQRDQILQIDVANRTKAQNKQLRQLNDAIAEETRTTVLEAFNEELNAQLTNARTVLDMLNIIEQKRKELSGDGTELDNAKAESLNEAEENAQDQLRQETESLLEEYASYVEQKRRLEQQFNDDVALMMREREKATTDAQRAEIDNAIQNRTNQYNKDVRNIGGVDYDAMLAEYGTFEERKQAIIDDYDEKRRAAQEAGNTEMVEAIDRAQAQALSKFALDELQAHPDWELMFGDLDEISTKKLQELIDKINNLDGAYLGIEFDPKDLETLKGNIEKMKKEIQERNPFSSLVSSIKDYIKAEDEASKKTALTNVFKSASGAIELVGGAFDAVTSGLEKMGVTMDEQTQAIIGDIGGILDGAGQVASGIATGNPLSIIQGSIGLLSSAFDLFNSRDRKAEKSIKRHQEAIDKLKASYEQLEWAVDKALGAEVYNNQMGLIHNMEQQQAHLRGMISDEQSKKKTDNGKIQDYQNQIAELDRQIQDMYDEIANDILQTNAKDFASTLADSLTEAFKAGEDAANAFEQTVNEVLQNAIVNQLKKKFLENQLQSALDSLYTDMGYWSGDNFIFDGLTDAEIADFKAKVQAAANNYNQALDVYKDLFKDLEIDDDSEDSLTGAVKGVTEETADIIAGQMNAIRINQMEATQVLRQSLQALNTIANNTAYNRLLQDILSAVRELQRPSGDSLRSQGLS</sequence>
<keyword evidence="1" id="KW-0175">Coiled coil</keyword>
<dbReference type="EMBL" id="JAUEIE010000005">
    <property type="protein sequence ID" value="MDN0022703.1"/>
    <property type="molecule type" value="Genomic_DNA"/>
</dbReference>
<dbReference type="Proteomes" id="UP001168478">
    <property type="component" value="Unassembled WGS sequence"/>
</dbReference>
<evidence type="ECO:0000313" key="5">
    <source>
        <dbReference type="Proteomes" id="UP001168478"/>
    </source>
</evidence>
<evidence type="ECO:0000313" key="3">
    <source>
        <dbReference type="EMBL" id="MDN0026260.1"/>
    </source>
</evidence>
<proteinExistence type="predicted"/>
<feature type="coiled-coil region" evidence="1">
    <location>
        <begin position="663"/>
        <end position="706"/>
    </location>
</feature>
<accession>A0AAW7JTG4</accession>
<dbReference type="Proteomes" id="UP001167831">
    <property type="component" value="Unassembled WGS sequence"/>
</dbReference>
<feature type="coiled-coil region" evidence="1">
    <location>
        <begin position="565"/>
        <end position="628"/>
    </location>
</feature>
<keyword evidence="4" id="KW-1185">Reference proteome</keyword>
<evidence type="ECO:0000256" key="1">
    <source>
        <dbReference type="SAM" id="Coils"/>
    </source>
</evidence>
<evidence type="ECO:0000313" key="2">
    <source>
        <dbReference type="EMBL" id="MDN0022703.1"/>
    </source>
</evidence>
<feature type="coiled-coil region" evidence="1">
    <location>
        <begin position="56"/>
        <end position="162"/>
    </location>
</feature>
<feature type="coiled-coil region" evidence="1">
    <location>
        <begin position="848"/>
        <end position="889"/>
    </location>
</feature>
<dbReference type="PANTHER" id="PTHR23159">
    <property type="entry name" value="CENTROSOMAL PROTEIN 2"/>
    <property type="match status" value="1"/>
</dbReference>